<evidence type="ECO:0000256" key="4">
    <source>
        <dbReference type="ARBA" id="ARBA00022448"/>
    </source>
</evidence>
<evidence type="ECO:0000313" key="16">
    <source>
        <dbReference type="EMBL" id="URJ24981.1"/>
    </source>
</evidence>
<dbReference type="Gene3D" id="3.30.460.80">
    <property type="entry name" value="NADH:ubiquinone oxidoreductase, 30kDa subunit"/>
    <property type="match status" value="1"/>
</dbReference>
<feature type="region of interest" description="NADH dehydrogenase I subunit D" evidence="13">
    <location>
        <begin position="209"/>
        <end position="595"/>
    </location>
</feature>
<dbReference type="PROSITE" id="PS00535">
    <property type="entry name" value="COMPLEX1_49K"/>
    <property type="match status" value="1"/>
</dbReference>
<comment type="similarity">
    <text evidence="13">In the N-terminal section; belongs to the complex I 30 kDa subunit family.</text>
</comment>
<evidence type="ECO:0000256" key="11">
    <source>
        <dbReference type="ARBA" id="ARBA00023268"/>
    </source>
</evidence>
<dbReference type="Gene3D" id="1.10.645.10">
    <property type="entry name" value="Cytochrome-c3 Hydrogenase, chain B"/>
    <property type="match status" value="1"/>
</dbReference>
<keyword evidence="5 13" id="KW-1003">Cell membrane</keyword>
<evidence type="ECO:0000256" key="9">
    <source>
        <dbReference type="ARBA" id="ARBA00023075"/>
    </source>
</evidence>
<dbReference type="GO" id="GO:0016491">
    <property type="term" value="F:oxidoreductase activity"/>
    <property type="evidence" value="ECO:0007669"/>
    <property type="project" value="UniProtKB-KW"/>
</dbReference>
<sequence>MCNKYTQQQSYIQNHYSSVLNALFSVFGASSFTIQTTCIQESLIIWIKREILIAVLKFLKKISQPYVMLYDLHAIDERLRTHRDGLPKSDFTVFYHIISILRNNDIIIKVPLFEESLHIPTIVSVFMNADWYEREIWDMFGIYFKYRSNLRRIIMPKDWVGHPLRKEYPARATEFYPFTLNREKEKLAMEALLFKPEDWGMRKYNEDENFMFLNLGPNHPSVHGVFRIILQLSGEEIINCVPDIGYHHRGVEKMGERQTWHSYIPYTDRVEYLGGCINEMPYILAVEKLAGITVSDRIKVIRVMLSELFRINSHLLYISTYLQDVGAMTPVFLAFTDRQKIYDVIELITGARMHPAWFRIGGLANDLPKNWSTLLKKCLDWIPSRVDFYVKSVLKNSILKKRACGVGAYTAQDALDWGITGAGLRATGIDFDIRKVRPYSGYENFDFDIPIGNGISDSYSRVMLKVEEIYQSVRILEQCLQNMPMGTFKVDHPLTTPPIKEYALKHIETLITHFVQVAWGPIIPPNESLQMIEATKGINSYYLISDGGSMSYRTRIRTPSFPHLQQIPFVIRGSLISDLIVYLGSIDFVMSDVDR</sequence>
<feature type="domain" description="NADH:ubiquinone oxidoreductase 30kDa subunit" evidence="14">
    <location>
        <begin position="45"/>
        <end position="173"/>
    </location>
</feature>
<feature type="region of interest" description="NADH dehydrogenase I subunit C" evidence="13">
    <location>
        <begin position="1"/>
        <end position="185"/>
    </location>
</feature>
<dbReference type="HAMAP" id="MF_01359">
    <property type="entry name" value="NDH1_NuoCD_1"/>
    <property type="match status" value="1"/>
</dbReference>
<evidence type="ECO:0000256" key="2">
    <source>
        <dbReference type="ARBA" id="ARBA00004417"/>
    </source>
</evidence>
<keyword evidence="6 13" id="KW-0874">Quinone</keyword>
<reference evidence="16" key="1">
    <citation type="submission" date="2022-05" db="EMBL/GenBank/DDBJ databases">
        <title>Impact of host demography and evolutionary history on endosymbiont molecular evolution: a test in carpenter ants (Genus Camponotus) and their Blochmannia endosymbionts.</title>
        <authorList>
            <person name="Manthey J.D."/>
            <person name="Giron J.C."/>
            <person name="Hruska J.P."/>
        </authorList>
    </citation>
    <scope>NUCLEOTIDE SEQUENCE</scope>
    <source>
        <strain evidence="16">C-006</strain>
    </source>
</reference>
<evidence type="ECO:0000259" key="15">
    <source>
        <dbReference type="Pfam" id="PF00346"/>
    </source>
</evidence>
<dbReference type="InterPro" id="IPR001135">
    <property type="entry name" value="NADH_Q_OxRdtase_suD"/>
</dbReference>
<evidence type="ECO:0000256" key="12">
    <source>
        <dbReference type="ARBA" id="ARBA00047712"/>
    </source>
</evidence>
<feature type="domain" description="NADH-quinone oxidoreductase subunit D" evidence="15">
    <location>
        <begin position="324"/>
        <end position="595"/>
    </location>
</feature>
<dbReference type="SUPFAM" id="SSF56762">
    <property type="entry name" value="HydB/Nqo4-like"/>
    <property type="match status" value="1"/>
</dbReference>
<evidence type="ECO:0000256" key="6">
    <source>
        <dbReference type="ARBA" id="ARBA00022719"/>
    </source>
</evidence>
<gene>
    <name evidence="13 16" type="primary">nuoC</name>
    <name evidence="13" type="synonym">nuoCD</name>
    <name evidence="13" type="synonym">nuoD</name>
    <name evidence="16" type="ORF">M9405_02385</name>
</gene>
<comment type="subcellular location">
    <subcellularLocation>
        <location evidence="2">Cell inner membrane</location>
        <topology evidence="2">Peripheral membrane protein</topology>
    </subcellularLocation>
    <subcellularLocation>
        <location evidence="13">Cell membrane</location>
        <topology evidence="13">Peripheral membrane protein</topology>
        <orientation evidence="13">Cytoplasmic side</orientation>
    </subcellularLocation>
</comment>
<evidence type="ECO:0000256" key="13">
    <source>
        <dbReference type="HAMAP-Rule" id="MF_01359"/>
    </source>
</evidence>
<accession>A0ABY4SSL2</accession>
<keyword evidence="11 13" id="KW-0511">Multifunctional enzyme</keyword>
<keyword evidence="8 13" id="KW-0520">NAD</keyword>
<dbReference type="Pfam" id="PF00346">
    <property type="entry name" value="Complex1_49kDa"/>
    <property type="match status" value="1"/>
</dbReference>
<comment type="function">
    <text evidence="1 13">NDH-1 shuttles electrons from NADH, via FMN and iron-sulfur (Fe-S) centers, to quinones in the respiratory chain. The immediate electron acceptor for the enzyme in this species is believed to be ubiquinone. Couples the redox reaction to proton translocation (for every two electrons transferred, four hydrogen ions are translocated across the cytoplasmic membrane), and thus conserves the redox energy in a proton gradient.</text>
</comment>
<evidence type="ECO:0000256" key="3">
    <source>
        <dbReference type="ARBA" id="ARBA00010019"/>
    </source>
</evidence>
<evidence type="ECO:0000259" key="14">
    <source>
        <dbReference type="Pfam" id="PF00329"/>
    </source>
</evidence>
<dbReference type="Proteomes" id="UP001056834">
    <property type="component" value="Chromosome"/>
</dbReference>
<proteinExistence type="inferred from homology"/>
<dbReference type="InterPro" id="IPR029014">
    <property type="entry name" value="NiFe-Hase_large"/>
</dbReference>
<organism evidence="16 17">
    <name type="scientific">Candidatus Blochmannia ocreatus</name>
    <name type="common">nom. nud.</name>
    <dbReference type="NCBI Taxonomy" id="251538"/>
    <lineage>
        <taxon>Bacteria</taxon>
        <taxon>Pseudomonadati</taxon>
        <taxon>Pseudomonadota</taxon>
        <taxon>Gammaproteobacteria</taxon>
        <taxon>Enterobacterales</taxon>
        <taxon>Enterobacteriaceae</taxon>
        <taxon>ant endosymbionts</taxon>
        <taxon>Candidatus Blochmanniella</taxon>
    </lineage>
</organism>
<dbReference type="NCBIfam" id="TIGR01962">
    <property type="entry name" value="NuoD"/>
    <property type="match status" value="1"/>
</dbReference>
<dbReference type="EC" id="7.1.1.-" evidence="13"/>
<name>A0ABY4SSL2_9ENTR</name>
<dbReference type="NCBIfam" id="TIGR01961">
    <property type="entry name" value="NuoC_fam"/>
    <property type="match status" value="1"/>
</dbReference>
<evidence type="ECO:0000256" key="8">
    <source>
        <dbReference type="ARBA" id="ARBA00023027"/>
    </source>
</evidence>
<keyword evidence="16" id="KW-0560">Oxidoreductase</keyword>
<protein>
    <recommendedName>
        <fullName evidence="13">NADH-quinone oxidoreductase subunit C/D</fullName>
        <ecNumber evidence="13">7.1.1.-</ecNumber>
    </recommendedName>
    <alternativeName>
        <fullName evidence="13">NADH dehydrogenase I subunit C/D</fullName>
    </alternativeName>
    <alternativeName>
        <fullName evidence="13">NDH-1 subunit C/D</fullName>
    </alternativeName>
</protein>
<keyword evidence="9 13" id="KW-0830">Ubiquinone</keyword>
<evidence type="ECO:0000256" key="5">
    <source>
        <dbReference type="ARBA" id="ARBA00022475"/>
    </source>
</evidence>
<dbReference type="PANTHER" id="PTHR11993:SF45">
    <property type="entry name" value="NADH-QUINONE OXIDOREDUCTASE SUBUNIT C_D"/>
    <property type="match status" value="1"/>
</dbReference>
<dbReference type="NCBIfam" id="NF008728">
    <property type="entry name" value="PRK11742.1"/>
    <property type="match status" value="1"/>
</dbReference>
<comment type="subunit">
    <text evidence="13">NDH-1 is composed of 13 different subunits. Subunits NuoB, CD, E, F, and G constitute the peripheral sector of the complex.</text>
</comment>
<evidence type="ECO:0000256" key="1">
    <source>
        <dbReference type="ARBA" id="ARBA00002378"/>
    </source>
</evidence>
<dbReference type="InterPro" id="IPR001268">
    <property type="entry name" value="NADH_UbQ_OxRdtase_30kDa_su"/>
</dbReference>
<dbReference type="InterPro" id="IPR022885">
    <property type="entry name" value="NDH1_su_D/H"/>
</dbReference>
<comment type="catalytic activity">
    <reaction evidence="12 13">
        <text>a quinone + NADH + 5 H(+)(in) = a quinol + NAD(+) + 4 H(+)(out)</text>
        <dbReference type="Rhea" id="RHEA:57888"/>
        <dbReference type="ChEBI" id="CHEBI:15378"/>
        <dbReference type="ChEBI" id="CHEBI:24646"/>
        <dbReference type="ChEBI" id="CHEBI:57540"/>
        <dbReference type="ChEBI" id="CHEBI:57945"/>
        <dbReference type="ChEBI" id="CHEBI:132124"/>
    </reaction>
</comment>
<dbReference type="HAMAP" id="MF_01358">
    <property type="entry name" value="NDH1_NuoD"/>
    <property type="match status" value="1"/>
</dbReference>
<evidence type="ECO:0000313" key="17">
    <source>
        <dbReference type="Proteomes" id="UP001056834"/>
    </source>
</evidence>
<keyword evidence="4 13" id="KW-0813">Transport</keyword>
<dbReference type="InterPro" id="IPR010218">
    <property type="entry name" value="NADH_DH_suC"/>
</dbReference>
<dbReference type="InterPro" id="IPR014029">
    <property type="entry name" value="NADH_UbQ_OxRdtase_49kDa_CS"/>
</dbReference>
<dbReference type="RefSeq" id="WP_250223112.1">
    <property type="nucleotide sequence ID" value="NZ_CP097762.1"/>
</dbReference>
<comment type="similarity">
    <text evidence="3 13">In the C-terminal section; belongs to the complex I 49 kDa subunit family.</text>
</comment>
<evidence type="ECO:0000256" key="7">
    <source>
        <dbReference type="ARBA" id="ARBA00022967"/>
    </source>
</evidence>
<keyword evidence="17" id="KW-1185">Reference proteome</keyword>
<dbReference type="InterPro" id="IPR023062">
    <property type="entry name" value="NADH_DH_suCD"/>
</dbReference>
<dbReference type="NCBIfam" id="NF004739">
    <property type="entry name" value="PRK06075.1"/>
    <property type="match status" value="1"/>
</dbReference>
<dbReference type="SUPFAM" id="SSF143243">
    <property type="entry name" value="Nqo5-like"/>
    <property type="match status" value="1"/>
</dbReference>
<evidence type="ECO:0000256" key="10">
    <source>
        <dbReference type="ARBA" id="ARBA00023136"/>
    </source>
</evidence>
<dbReference type="InterPro" id="IPR037232">
    <property type="entry name" value="NADH_quin_OxRdtase_su_C/D-like"/>
</dbReference>
<dbReference type="PANTHER" id="PTHR11993">
    <property type="entry name" value="NADH-UBIQUINONE OXIDOREDUCTASE 49 KDA SUBUNIT"/>
    <property type="match status" value="1"/>
</dbReference>
<dbReference type="Pfam" id="PF00329">
    <property type="entry name" value="Complex1_30kDa"/>
    <property type="match status" value="1"/>
</dbReference>
<keyword evidence="7 13" id="KW-1278">Translocase</keyword>
<keyword evidence="10 13" id="KW-0472">Membrane</keyword>
<dbReference type="EMBL" id="CP097762">
    <property type="protein sequence ID" value="URJ24981.1"/>
    <property type="molecule type" value="Genomic_DNA"/>
</dbReference>